<evidence type="ECO:0000313" key="3">
    <source>
        <dbReference type="Proteomes" id="UP001189429"/>
    </source>
</evidence>
<sequence length="157" mass="17237">MPGRQHARLQPMQLLLFPDMRGDFGAVKTGGWRLGVPEVRQAICRSPGALGRALRRSRGGAAPSAAGHRTGHLWRTAEMVWCRRCGRHVVRRLAKLREECPGRPTQQWQLANLKAGRVPKARTTDPPIGRPAPLMEAEWDAWGSRDPAPAAAAGRSS</sequence>
<evidence type="ECO:0000256" key="1">
    <source>
        <dbReference type="SAM" id="MobiDB-lite"/>
    </source>
</evidence>
<protein>
    <submittedName>
        <fullName evidence="2">Uncharacterized protein</fullName>
    </submittedName>
</protein>
<proteinExistence type="predicted"/>
<reference evidence="2" key="1">
    <citation type="submission" date="2023-10" db="EMBL/GenBank/DDBJ databases">
        <authorList>
            <person name="Chen Y."/>
            <person name="Shah S."/>
            <person name="Dougan E. K."/>
            <person name="Thang M."/>
            <person name="Chan C."/>
        </authorList>
    </citation>
    <scope>NUCLEOTIDE SEQUENCE [LARGE SCALE GENOMIC DNA]</scope>
</reference>
<gene>
    <name evidence="2" type="ORF">PCOR1329_LOCUS62744</name>
</gene>
<accession>A0ABN9W3Q8</accession>
<feature type="region of interest" description="Disordered" evidence="1">
    <location>
        <begin position="138"/>
        <end position="157"/>
    </location>
</feature>
<name>A0ABN9W3Q8_9DINO</name>
<organism evidence="2 3">
    <name type="scientific">Prorocentrum cordatum</name>
    <dbReference type="NCBI Taxonomy" id="2364126"/>
    <lineage>
        <taxon>Eukaryota</taxon>
        <taxon>Sar</taxon>
        <taxon>Alveolata</taxon>
        <taxon>Dinophyceae</taxon>
        <taxon>Prorocentrales</taxon>
        <taxon>Prorocentraceae</taxon>
        <taxon>Prorocentrum</taxon>
    </lineage>
</organism>
<dbReference type="Proteomes" id="UP001189429">
    <property type="component" value="Unassembled WGS sequence"/>
</dbReference>
<keyword evidence="3" id="KW-1185">Reference proteome</keyword>
<comment type="caution">
    <text evidence="2">The sequence shown here is derived from an EMBL/GenBank/DDBJ whole genome shotgun (WGS) entry which is preliminary data.</text>
</comment>
<evidence type="ECO:0000313" key="2">
    <source>
        <dbReference type="EMBL" id="CAK0879271.1"/>
    </source>
</evidence>
<dbReference type="EMBL" id="CAUYUJ010017937">
    <property type="protein sequence ID" value="CAK0879271.1"/>
    <property type="molecule type" value="Genomic_DNA"/>
</dbReference>